<gene>
    <name evidence="1" type="ORF">PTRG_10422</name>
</gene>
<evidence type="ECO:0000313" key="1">
    <source>
        <dbReference type="EMBL" id="EDU43472.1"/>
    </source>
</evidence>
<dbReference type="EMBL" id="DS231627">
    <property type="protein sequence ID" value="EDU43472.1"/>
    <property type="molecule type" value="Genomic_DNA"/>
</dbReference>
<organism evidence="1 2">
    <name type="scientific">Pyrenophora tritici-repentis (strain Pt-1C-BFP)</name>
    <name type="common">Wheat tan spot fungus</name>
    <name type="synonym">Drechslera tritici-repentis</name>
    <dbReference type="NCBI Taxonomy" id="426418"/>
    <lineage>
        <taxon>Eukaryota</taxon>
        <taxon>Fungi</taxon>
        <taxon>Dikarya</taxon>
        <taxon>Ascomycota</taxon>
        <taxon>Pezizomycotina</taxon>
        <taxon>Dothideomycetes</taxon>
        <taxon>Pleosporomycetidae</taxon>
        <taxon>Pleosporales</taxon>
        <taxon>Pleosporineae</taxon>
        <taxon>Pleosporaceae</taxon>
        <taxon>Pyrenophora</taxon>
    </lineage>
</organism>
<accession>B2WJS5</accession>
<dbReference type="AlphaFoldDB" id="B2WJS5"/>
<protein>
    <submittedName>
        <fullName evidence="1">Uncharacterized protein</fullName>
    </submittedName>
</protein>
<dbReference type="HOGENOM" id="CLU_2185299_0_0_1"/>
<dbReference type="Proteomes" id="UP000001471">
    <property type="component" value="Unassembled WGS sequence"/>
</dbReference>
<sequence>MIRLLAHTYLQIETLPAGFVEIQAHPSDRSVLKIMTFMVKQPAWRDTQRPMVGYDGYHVIHGPWSYLTAGISPRAQQILNALKALKNTAFTSHSPGLTFLIATKLAPSS</sequence>
<proteinExistence type="predicted"/>
<evidence type="ECO:0000313" key="2">
    <source>
        <dbReference type="Proteomes" id="UP000001471"/>
    </source>
</evidence>
<dbReference type="InParanoid" id="B2WJS5"/>
<reference evidence="2" key="1">
    <citation type="journal article" date="2013" name="G3 (Bethesda)">
        <title>Comparative genomics of a plant-pathogenic fungus, Pyrenophora tritici-repentis, reveals transduplication and the impact of repeat elements on pathogenicity and population divergence.</title>
        <authorList>
            <person name="Manning V.A."/>
            <person name="Pandelova I."/>
            <person name="Dhillon B."/>
            <person name="Wilhelm L.J."/>
            <person name="Goodwin S.B."/>
            <person name="Berlin A.M."/>
            <person name="Figueroa M."/>
            <person name="Freitag M."/>
            <person name="Hane J.K."/>
            <person name="Henrissat B."/>
            <person name="Holman W.H."/>
            <person name="Kodira C.D."/>
            <person name="Martin J."/>
            <person name="Oliver R.P."/>
            <person name="Robbertse B."/>
            <person name="Schackwitz W."/>
            <person name="Schwartz D.C."/>
            <person name="Spatafora J.W."/>
            <person name="Turgeon B.G."/>
            <person name="Yandava C."/>
            <person name="Young S."/>
            <person name="Zhou S."/>
            <person name="Zeng Q."/>
            <person name="Grigoriev I.V."/>
            <person name="Ma L.-J."/>
            <person name="Ciuffetti L.M."/>
        </authorList>
    </citation>
    <scope>NUCLEOTIDE SEQUENCE [LARGE SCALE GENOMIC DNA]</scope>
    <source>
        <strain evidence="2">Pt-1C-BFP</strain>
    </source>
</reference>
<name>B2WJS5_PYRTR</name>